<evidence type="ECO:0000256" key="7">
    <source>
        <dbReference type="SAM" id="Phobius"/>
    </source>
</evidence>
<dbReference type="PANTHER" id="PTHR16189:SF0">
    <property type="entry name" value="TRANSMEMBRANE PROTEIN 104"/>
    <property type="match status" value="1"/>
</dbReference>
<feature type="transmembrane region" description="Helical" evidence="7">
    <location>
        <begin position="386"/>
        <end position="415"/>
    </location>
</feature>
<keyword evidence="11" id="KW-1185">Reference proteome</keyword>
<dbReference type="InterPro" id="IPR000535">
    <property type="entry name" value="MSP_dom"/>
</dbReference>
<name>A0A819S3K1_9BILA</name>
<evidence type="ECO:0000256" key="2">
    <source>
        <dbReference type="ARBA" id="ARBA00022692"/>
    </source>
</evidence>
<evidence type="ECO:0000256" key="5">
    <source>
        <dbReference type="ARBA" id="ARBA00023180"/>
    </source>
</evidence>
<feature type="transmembrane region" description="Helical" evidence="7">
    <location>
        <begin position="653"/>
        <end position="677"/>
    </location>
</feature>
<accession>A0A819S3K1</accession>
<gene>
    <name evidence="10" type="ORF">OVN521_LOCUS18412</name>
</gene>
<dbReference type="EMBL" id="CAJOBG010003336">
    <property type="protein sequence ID" value="CAF4057869.1"/>
    <property type="molecule type" value="Genomic_DNA"/>
</dbReference>
<comment type="caution">
    <text evidence="10">The sequence shown here is derived from an EMBL/GenBank/DDBJ whole genome shotgun (WGS) entry which is preliminary data.</text>
</comment>
<dbReference type="InterPro" id="IPR013057">
    <property type="entry name" value="AA_transpt_TM"/>
</dbReference>
<feature type="domain" description="Amino acid transporter transmembrane" evidence="9">
    <location>
        <begin position="478"/>
        <end position="834"/>
    </location>
</feature>
<evidence type="ECO:0000313" key="11">
    <source>
        <dbReference type="Proteomes" id="UP000663866"/>
    </source>
</evidence>
<feature type="transmembrane region" description="Helical" evidence="7">
    <location>
        <begin position="310"/>
        <end position="331"/>
    </location>
</feature>
<evidence type="ECO:0000256" key="4">
    <source>
        <dbReference type="ARBA" id="ARBA00023136"/>
    </source>
</evidence>
<feature type="transmembrane region" description="Helical" evidence="7">
    <location>
        <begin position="704"/>
        <end position="727"/>
    </location>
</feature>
<keyword evidence="2 7" id="KW-0812">Transmembrane</keyword>
<dbReference type="Gene3D" id="2.60.40.10">
    <property type="entry name" value="Immunoglobulins"/>
    <property type="match status" value="1"/>
</dbReference>
<dbReference type="AlphaFoldDB" id="A0A819S3K1"/>
<keyword evidence="4 7" id="KW-0472">Membrane</keyword>
<feature type="transmembrane region" description="Helical" evidence="7">
    <location>
        <begin position="748"/>
        <end position="764"/>
    </location>
</feature>
<proteinExistence type="inferred from homology"/>
<feature type="domain" description="Amino acid transporter transmembrane" evidence="9">
    <location>
        <begin position="358"/>
        <end position="413"/>
    </location>
</feature>
<evidence type="ECO:0000313" key="10">
    <source>
        <dbReference type="EMBL" id="CAF4057869.1"/>
    </source>
</evidence>
<feature type="transmembrane region" description="Helical" evidence="7">
    <location>
        <begin position="770"/>
        <end position="792"/>
    </location>
</feature>
<keyword evidence="3 7" id="KW-1133">Transmembrane helix</keyword>
<feature type="transmembrane region" description="Helical" evidence="7">
    <location>
        <begin position="549"/>
        <end position="569"/>
    </location>
</feature>
<dbReference type="InterPro" id="IPR013783">
    <property type="entry name" value="Ig-like_fold"/>
</dbReference>
<feature type="domain" description="MSP" evidence="8">
    <location>
        <begin position="156"/>
        <end position="224"/>
    </location>
</feature>
<evidence type="ECO:0000256" key="1">
    <source>
        <dbReference type="ARBA" id="ARBA00004141"/>
    </source>
</evidence>
<evidence type="ECO:0000259" key="8">
    <source>
        <dbReference type="Pfam" id="PF00635"/>
    </source>
</evidence>
<dbReference type="Pfam" id="PF00635">
    <property type="entry name" value="Motile_Sperm"/>
    <property type="match status" value="1"/>
</dbReference>
<sequence length="846" mass="95772">MLPCAAAVYKWMTLTNQQTDRIKYYVFFNDGDDKITANKFIGSTGGLYGIDTSNFNLVLNTMKTAMKNGNGDDLPENDIEALSFGIQQCSNCSNIIHIADNQATPRDMIILRNLTKPVKVIVCQLNAKCFKSKFDKYCSQYRRLDSCNRTRYDSISRSQVLTLYNPYEFSVRYKVLCTAPRTYSIVEPQGDIHPQHSVDIIVRLLDISSNQNVVQKIRIQYYDSRKSPDALGKRDIACTILPHKPSEHNFDDDSNNSSSRIRTATKILHQETRDPVALVVLMILSAICAVILILPTLADNENSTTMRPPSYLHMTTNSKIVASYILGKLTFSRTKKNKMLPSRGATQTKSGEATFSQSTGMIYIFNIIVGTGALALPKAFHEGGYVLSTFLLLILGFFSYISATYMIEAMAIANYMRRKIVHRRLGTIVPTVNDDEETADESDRAPLLPAAINSEDIYASTGTEERHDFDIVEKIEMGEMADMFLNKLGLVIFYFCISLYLFGDLAIYGSAVPKSIRDVICTYEPVNCNTSITSNDLCWESSKLTRHHVYQIFVVVFFWTLGLFVFGNAQKTKFLQMVTTLCRWSAFLSMIILCIIHLAKRSSSQHPDPIRPVIFHFRSLPPLFGICVYSFMCHHSIPSIISPIRSKNKLSYLFAYDYICIALFYLLLSLTAVFTFAKFEDLYTLNFRPTTRCNQSAVNVPKVLAYYIALFPVFTLSSSFPIIGITLRNNLETVFKSCLNVQRKQRSVLVVCVLLIPCTVSILTENINFLVGFTGSYAGVAVQYVIPALLVYNARRQAQLKLRGPIHFPNQSFFQNRYWVFCVLLWAWLAIIVITIYHILPASIFV</sequence>
<feature type="transmembrane region" description="Helical" evidence="7">
    <location>
        <begin position="581"/>
        <end position="599"/>
    </location>
</feature>
<protein>
    <recommendedName>
        <fullName evidence="12">Transmembrane protein 104</fullName>
    </recommendedName>
</protein>
<reference evidence="10" key="1">
    <citation type="submission" date="2021-02" db="EMBL/GenBank/DDBJ databases">
        <authorList>
            <person name="Nowell W R."/>
        </authorList>
    </citation>
    <scope>NUCLEOTIDE SEQUENCE</scope>
</reference>
<comment type="subcellular location">
    <subcellularLocation>
        <location evidence="1">Membrane</location>
        <topology evidence="1">Multi-pass membrane protein</topology>
    </subcellularLocation>
</comment>
<dbReference type="PANTHER" id="PTHR16189">
    <property type="entry name" value="TRANSMEMBRANE PROTEIN 104-RELATED"/>
    <property type="match status" value="1"/>
</dbReference>
<dbReference type="GO" id="GO:0016020">
    <property type="term" value="C:membrane"/>
    <property type="evidence" value="ECO:0007669"/>
    <property type="project" value="UniProtKB-SubCell"/>
</dbReference>
<feature type="transmembrane region" description="Helical" evidence="7">
    <location>
        <begin position="484"/>
        <end position="503"/>
    </location>
</feature>
<dbReference type="SUPFAM" id="SSF49354">
    <property type="entry name" value="PapD-like"/>
    <property type="match status" value="1"/>
</dbReference>
<dbReference type="Proteomes" id="UP000663866">
    <property type="component" value="Unassembled WGS sequence"/>
</dbReference>
<organism evidence="10 11">
    <name type="scientific">Rotaria magnacalcarata</name>
    <dbReference type="NCBI Taxonomy" id="392030"/>
    <lineage>
        <taxon>Eukaryota</taxon>
        <taxon>Metazoa</taxon>
        <taxon>Spiralia</taxon>
        <taxon>Gnathifera</taxon>
        <taxon>Rotifera</taxon>
        <taxon>Eurotatoria</taxon>
        <taxon>Bdelloidea</taxon>
        <taxon>Philodinida</taxon>
        <taxon>Philodinidae</taxon>
        <taxon>Rotaria</taxon>
    </lineage>
</organism>
<feature type="transmembrane region" description="Helical" evidence="7">
    <location>
        <begin position="276"/>
        <end position="298"/>
    </location>
</feature>
<evidence type="ECO:0000256" key="3">
    <source>
        <dbReference type="ARBA" id="ARBA00022989"/>
    </source>
</evidence>
<feature type="transmembrane region" description="Helical" evidence="7">
    <location>
        <begin position="818"/>
        <end position="840"/>
    </location>
</feature>
<dbReference type="Pfam" id="PF01490">
    <property type="entry name" value="Aa_trans"/>
    <property type="match status" value="2"/>
</dbReference>
<evidence type="ECO:0000256" key="6">
    <source>
        <dbReference type="ARBA" id="ARBA00038166"/>
    </source>
</evidence>
<comment type="similarity">
    <text evidence="6">Belongs to the TMEM104 family.</text>
</comment>
<feature type="transmembrane region" description="Helical" evidence="7">
    <location>
        <begin position="619"/>
        <end position="641"/>
    </location>
</feature>
<keyword evidence="5" id="KW-0325">Glycoprotein</keyword>
<evidence type="ECO:0000259" key="9">
    <source>
        <dbReference type="Pfam" id="PF01490"/>
    </source>
</evidence>
<evidence type="ECO:0008006" key="12">
    <source>
        <dbReference type="Google" id="ProtNLM"/>
    </source>
</evidence>
<feature type="transmembrane region" description="Helical" evidence="7">
    <location>
        <begin position="360"/>
        <end position="380"/>
    </location>
</feature>
<dbReference type="InterPro" id="IPR008962">
    <property type="entry name" value="PapD-like_sf"/>
</dbReference>